<dbReference type="InterPro" id="IPR050695">
    <property type="entry name" value="N-acetylmuramoyl_amidase_3"/>
</dbReference>
<reference evidence="5" key="1">
    <citation type="submission" date="2016-08" db="EMBL/GenBank/DDBJ databases">
        <authorList>
            <person name="Holder M.E."/>
            <person name="Ajami N.J."/>
            <person name="Petrosino J.F."/>
        </authorList>
    </citation>
    <scope>NUCLEOTIDE SEQUENCE [LARGE SCALE GENOMIC DNA]</scope>
    <source>
        <strain evidence="5">F0677</strain>
    </source>
</reference>
<protein>
    <submittedName>
        <fullName evidence="4">N-acetylmuramoyl-L-alanine amidase</fullName>
    </submittedName>
</protein>
<dbReference type="GO" id="GO:0008745">
    <property type="term" value="F:N-acetylmuramoyl-L-alanine amidase activity"/>
    <property type="evidence" value="ECO:0007669"/>
    <property type="project" value="InterPro"/>
</dbReference>
<keyword evidence="2" id="KW-0732">Signal</keyword>
<keyword evidence="1" id="KW-0378">Hydrolase</keyword>
<dbReference type="CDD" id="cd02696">
    <property type="entry name" value="MurNAc-LAA"/>
    <property type="match status" value="1"/>
</dbReference>
<evidence type="ECO:0000313" key="4">
    <source>
        <dbReference type="EMBL" id="AOH39073.1"/>
    </source>
</evidence>
<dbReference type="Pfam" id="PF01520">
    <property type="entry name" value="Amidase_3"/>
    <property type="match status" value="1"/>
</dbReference>
<accession>A0A1B3WDR3</accession>
<feature type="domain" description="MurNAc-LAA" evidence="3">
    <location>
        <begin position="258"/>
        <end position="368"/>
    </location>
</feature>
<evidence type="ECO:0000313" key="5">
    <source>
        <dbReference type="Proteomes" id="UP000094757"/>
    </source>
</evidence>
<dbReference type="SMART" id="SM00646">
    <property type="entry name" value="Ami_3"/>
    <property type="match status" value="1"/>
</dbReference>
<dbReference type="STRING" id="39950.BCB69_03280"/>
<feature type="chain" id="PRO_5008554614" evidence="2">
    <location>
        <begin position="25"/>
        <end position="374"/>
    </location>
</feature>
<evidence type="ECO:0000256" key="1">
    <source>
        <dbReference type="ARBA" id="ARBA00022801"/>
    </source>
</evidence>
<dbReference type="PANTHER" id="PTHR30404:SF0">
    <property type="entry name" value="N-ACETYLMURAMOYL-L-ALANINE AMIDASE AMIC"/>
    <property type="match status" value="1"/>
</dbReference>
<dbReference type="EMBL" id="CP017037">
    <property type="protein sequence ID" value="AOH39073.1"/>
    <property type="molecule type" value="Genomic_DNA"/>
</dbReference>
<dbReference type="Proteomes" id="UP000094757">
    <property type="component" value="Chromosome"/>
</dbReference>
<dbReference type="KEGG" id="dpn:BCB69_03280"/>
<evidence type="ECO:0000256" key="2">
    <source>
        <dbReference type="SAM" id="SignalP"/>
    </source>
</evidence>
<dbReference type="GO" id="GO:0009253">
    <property type="term" value="P:peptidoglycan catabolic process"/>
    <property type="evidence" value="ECO:0007669"/>
    <property type="project" value="InterPro"/>
</dbReference>
<dbReference type="RefSeq" id="WP_069176994.1">
    <property type="nucleotide sequence ID" value="NZ_CP017037.1"/>
</dbReference>
<dbReference type="PANTHER" id="PTHR30404">
    <property type="entry name" value="N-ACETYLMURAMOYL-L-ALANINE AMIDASE"/>
    <property type="match status" value="1"/>
</dbReference>
<gene>
    <name evidence="4" type="ORF">BCB69_03280</name>
</gene>
<proteinExistence type="predicted"/>
<dbReference type="SUPFAM" id="SSF53187">
    <property type="entry name" value="Zn-dependent exopeptidases"/>
    <property type="match status" value="1"/>
</dbReference>
<evidence type="ECO:0000259" key="3">
    <source>
        <dbReference type="SMART" id="SM00646"/>
    </source>
</evidence>
<dbReference type="InterPro" id="IPR002508">
    <property type="entry name" value="MurNAc-LAA_cat"/>
</dbReference>
<feature type="signal peptide" evidence="2">
    <location>
        <begin position="1"/>
        <end position="24"/>
    </location>
</feature>
<dbReference type="AlphaFoldDB" id="A0A1B3WDR3"/>
<name>A0A1B3WDR3_9FIRM</name>
<dbReference type="Gene3D" id="3.40.630.40">
    <property type="entry name" value="Zn-dependent exopeptidases"/>
    <property type="match status" value="1"/>
</dbReference>
<sequence>MKKFKQWIVLFFILLLLPIGIAKAQNSTITDLRWKARNDGNPPFVRIVMDLSNKVRAEASLDKEGHHLKVLLKNTDKGAIQSNYQMDPKTINSISIEQQGNDVCINAALTHAHVISSSDVKIFGLKPDSKNNKPHRIVIDIPAVSVKPTSNTKSTKVDTATVTATATMPKSFSVTEKDKNALKGKTITIDPGHGGSDTGAIGHLNDKEYYEKDITLSISKILQDMLKSAGAKVIMTRTTDKDVYAPFADGVTELQTRCDIANKAKSDVFICVHIDSFVNETVDGTTTYYYPKSDQDLLLAHMIHQSTIDNLSIPDRGVRSSGFYVNMHTTMPSILVELGFISNPHRLKMLTSNWGPGSIAKSLYDGLVNYFEAV</sequence>
<organism evidence="4 5">
    <name type="scientific">Dialister pneumosintes</name>
    <dbReference type="NCBI Taxonomy" id="39950"/>
    <lineage>
        <taxon>Bacteria</taxon>
        <taxon>Bacillati</taxon>
        <taxon>Bacillota</taxon>
        <taxon>Negativicutes</taxon>
        <taxon>Veillonellales</taxon>
        <taxon>Veillonellaceae</taxon>
        <taxon>Dialister</taxon>
    </lineage>
</organism>
<dbReference type="GO" id="GO:0030288">
    <property type="term" value="C:outer membrane-bounded periplasmic space"/>
    <property type="evidence" value="ECO:0007669"/>
    <property type="project" value="TreeGrafter"/>
</dbReference>